<proteinExistence type="predicted"/>
<dbReference type="EMBL" id="FNGA01000001">
    <property type="protein sequence ID" value="SDK41068.1"/>
    <property type="molecule type" value="Genomic_DNA"/>
</dbReference>
<evidence type="ECO:0000256" key="2">
    <source>
        <dbReference type="SAM" id="Phobius"/>
    </source>
</evidence>
<gene>
    <name evidence="3" type="ORF">SAMN05660337_0364</name>
</gene>
<organism evidence="3 4">
    <name type="scientific">Maridesulfovibrio ferrireducens</name>
    <dbReference type="NCBI Taxonomy" id="246191"/>
    <lineage>
        <taxon>Bacteria</taxon>
        <taxon>Pseudomonadati</taxon>
        <taxon>Thermodesulfobacteriota</taxon>
        <taxon>Desulfovibrionia</taxon>
        <taxon>Desulfovibrionales</taxon>
        <taxon>Desulfovibrionaceae</taxon>
        <taxon>Maridesulfovibrio</taxon>
    </lineage>
</organism>
<evidence type="ECO:0000313" key="3">
    <source>
        <dbReference type="EMBL" id="SDK41068.1"/>
    </source>
</evidence>
<keyword evidence="2" id="KW-1133">Transmembrane helix</keyword>
<sequence length="190" mass="21806">MALNIVPKGNSRKEKVLRLLGMIVIFAIVGWAFWQNNERTLEKLQGRNSIWDQTKSLSKTDRDFINGFIRSMRSEFGVKTKVHIMTGKIPEITPDSKELFIGLSPEYEQVVFYFPGLVRHALGANFINDLKHNHFTGNFKNDKWPVTLQTALAMIWEKLISVDSSPPQTTQQQEDYNSDLHDPESSPVKE</sequence>
<feature type="compositionally biased region" description="Polar residues" evidence="1">
    <location>
        <begin position="164"/>
        <end position="175"/>
    </location>
</feature>
<feature type="transmembrane region" description="Helical" evidence="2">
    <location>
        <begin position="16"/>
        <end position="34"/>
    </location>
</feature>
<evidence type="ECO:0000256" key="1">
    <source>
        <dbReference type="SAM" id="MobiDB-lite"/>
    </source>
</evidence>
<dbReference type="Proteomes" id="UP000199053">
    <property type="component" value="Unassembled WGS sequence"/>
</dbReference>
<keyword evidence="2" id="KW-0812">Transmembrane</keyword>
<dbReference type="OrthoDB" id="5471470at2"/>
<keyword evidence="2" id="KW-0472">Membrane</keyword>
<keyword evidence="4" id="KW-1185">Reference proteome</keyword>
<reference evidence="4" key="1">
    <citation type="submission" date="2016-10" db="EMBL/GenBank/DDBJ databases">
        <authorList>
            <person name="Varghese N."/>
            <person name="Submissions S."/>
        </authorList>
    </citation>
    <scope>NUCLEOTIDE SEQUENCE [LARGE SCALE GENOMIC DNA]</scope>
    <source>
        <strain evidence="4">DSM 16995</strain>
    </source>
</reference>
<feature type="compositionally biased region" description="Basic and acidic residues" evidence="1">
    <location>
        <begin position="178"/>
        <end position="190"/>
    </location>
</feature>
<name>A0A1G9BNL3_9BACT</name>
<accession>A0A1G9BNL3</accession>
<protein>
    <recommendedName>
        <fullName evidence="5">TPM domain-containing protein</fullName>
    </recommendedName>
</protein>
<feature type="region of interest" description="Disordered" evidence="1">
    <location>
        <begin position="164"/>
        <end position="190"/>
    </location>
</feature>
<dbReference type="RefSeq" id="WP_092157658.1">
    <property type="nucleotide sequence ID" value="NZ_FNGA01000001.1"/>
</dbReference>
<evidence type="ECO:0008006" key="5">
    <source>
        <dbReference type="Google" id="ProtNLM"/>
    </source>
</evidence>
<dbReference type="AlphaFoldDB" id="A0A1G9BNL3"/>
<evidence type="ECO:0000313" key="4">
    <source>
        <dbReference type="Proteomes" id="UP000199053"/>
    </source>
</evidence>
<dbReference type="STRING" id="246191.SAMN05660337_0364"/>